<reference evidence="2" key="2">
    <citation type="submission" date="2015-05" db="EMBL/GenBank/DDBJ databases">
        <title>Complete genome sequence of Corynebacterium uterequi DSM 45634, isolated from the uterus of a maiden mare.</title>
        <authorList>
            <person name="Ruckert C."/>
            <person name="Albersmeier A."/>
            <person name="Winkler A."/>
            <person name="Tauch A."/>
        </authorList>
    </citation>
    <scope>NUCLEOTIDE SEQUENCE [LARGE SCALE GENOMIC DNA]</scope>
    <source>
        <strain evidence="2">DSM 45634</strain>
    </source>
</reference>
<name>A0A0G3HFK2_9CORY</name>
<evidence type="ECO:0000313" key="2">
    <source>
        <dbReference type="Proteomes" id="UP000035548"/>
    </source>
</evidence>
<dbReference type="PATRIC" id="fig|1072256.5.peg.2096"/>
<gene>
    <name evidence="1" type="ORF">CUTER_10650</name>
</gene>
<dbReference type="EMBL" id="CP011546">
    <property type="protein sequence ID" value="AKK12094.1"/>
    <property type="molecule type" value="Genomic_DNA"/>
</dbReference>
<organism evidence="1 2">
    <name type="scientific">Corynebacterium uterequi</name>
    <dbReference type="NCBI Taxonomy" id="1072256"/>
    <lineage>
        <taxon>Bacteria</taxon>
        <taxon>Bacillati</taxon>
        <taxon>Actinomycetota</taxon>
        <taxon>Actinomycetes</taxon>
        <taxon>Mycobacteriales</taxon>
        <taxon>Corynebacteriaceae</taxon>
        <taxon>Corynebacterium</taxon>
    </lineage>
</organism>
<reference evidence="1 2" key="1">
    <citation type="journal article" date="2015" name="Genome Announc.">
        <title>Virulence Factor Genes Detected in the Complete Genome Sequence of Corynebacterium uterequi DSM 45634, Isolated from the Uterus of a Maiden Mare.</title>
        <authorList>
            <person name="Ruckert C."/>
            <person name="Kriete M."/>
            <person name="Jaenicke S."/>
            <person name="Winkler A."/>
            <person name="Tauch A."/>
        </authorList>
    </citation>
    <scope>NUCLEOTIDE SEQUENCE [LARGE SCALE GENOMIC DNA]</scope>
    <source>
        <strain evidence="1 2">DSM 45634</strain>
    </source>
</reference>
<dbReference type="STRING" id="1072256.CUTER_10650"/>
<evidence type="ECO:0000313" key="1">
    <source>
        <dbReference type="EMBL" id="AKK12094.1"/>
    </source>
</evidence>
<dbReference type="OrthoDB" id="9805115at2"/>
<proteinExistence type="predicted"/>
<dbReference type="RefSeq" id="WP_047260365.1">
    <property type="nucleotide sequence ID" value="NZ_CP011546.1"/>
</dbReference>
<protein>
    <submittedName>
        <fullName evidence="1">Uncharacterized protein</fullName>
    </submittedName>
</protein>
<keyword evidence="2" id="KW-1185">Reference proteome</keyword>
<dbReference type="Proteomes" id="UP000035548">
    <property type="component" value="Chromosome"/>
</dbReference>
<dbReference type="KEGG" id="cut:CUTER_10650"/>
<dbReference type="AlphaFoldDB" id="A0A0G3HFK2"/>
<accession>A0A0G3HFK2</accession>
<sequence>MIIKRKQGSDKAGLPELKFNAAIISFAVELPRMGLLDPETANWLEQVGHTRSKAADAALAIARRKGFVFPQELHRTLGIDSDDDSEILAGLLGAQCLVATPGLSETLSLPERWSNSELPVQSVLNRVTPLLIGDIAEATSKTKTALRPVLRTLLEGESSLPQSGFRAESGATFSNCDSCSAY</sequence>